<organism evidence="13 14">
    <name type="scientific">Candidatus Nitronereus thalassa</name>
    <dbReference type="NCBI Taxonomy" id="3020898"/>
    <lineage>
        <taxon>Bacteria</taxon>
        <taxon>Pseudomonadati</taxon>
        <taxon>Nitrospirota</taxon>
        <taxon>Nitrospiria</taxon>
        <taxon>Nitrospirales</taxon>
        <taxon>Nitrospiraceae</taxon>
        <taxon>Candidatus Nitronereus</taxon>
    </lineage>
</organism>
<evidence type="ECO:0000256" key="5">
    <source>
        <dbReference type="ARBA" id="ARBA00022519"/>
    </source>
</evidence>
<keyword evidence="14" id="KW-1185">Reference proteome</keyword>
<comment type="cofactor">
    <cofactor evidence="1">
        <name>Mg(2+)</name>
        <dbReference type="ChEBI" id="CHEBI:18420"/>
    </cofactor>
</comment>
<dbReference type="PANTHER" id="PTHR11048:SF28">
    <property type="entry name" value="4-HYDROXYBENZOATE POLYPRENYLTRANSFERASE, MITOCHONDRIAL"/>
    <property type="match status" value="1"/>
</dbReference>
<keyword evidence="8 12" id="KW-0812">Transmembrane</keyword>
<feature type="transmembrane region" description="Helical" evidence="12">
    <location>
        <begin position="100"/>
        <end position="121"/>
    </location>
</feature>
<evidence type="ECO:0000256" key="12">
    <source>
        <dbReference type="SAM" id="Phobius"/>
    </source>
</evidence>
<keyword evidence="5" id="KW-0997">Cell inner membrane</keyword>
<dbReference type="InterPro" id="IPR044878">
    <property type="entry name" value="UbiA_sf"/>
</dbReference>
<feature type="transmembrane region" description="Helical" evidence="12">
    <location>
        <begin position="151"/>
        <end position="171"/>
    </location>
</feature>
<evidence type="ECO:0000256" key="7">
    <source>
        <dbReference type="ARBA" id="ARBA00022688"/>
    </source>
</evidence>
<evidence type="ECO:0000256" key="10">
    <source>
        <dbReference type="ARBA" id="ARBA00023136"/>
    </source>
</evidence>
<dbReference type="Proteomes" id="UP001250932">
    <property type="component" value="Unassembled WGS sequence"/>
</dbReference>
<dbReference type="GO" id="GO:0008412">
    <property type="term" value="F:4-hydroxybenzoate polyprenyltransferase activity"/>
    <property type="evidence" value="ECO:0007669"/>
    <property type="project" value="UniProtKB-EC"/>
</dbReference>
<dbReference type="Gene3D" id="1.20.120.1780">
    <property type="entry name" value="UbiA prenyltransferase"/>
    <property type="match status" value="1"/>
</dbReference>
<evidence type="ECO:0000256" key="6">
    <source>
        <dbReference type="ARBA" id="ARBA00022679"/>
    </source>
</evidence>
<accession>A0ABU3KAW0</accession>
<evidence type="ECO:0000256" key="11">
    <source>
        <dbReference type="NCBIfam" id="TIGR01474"/>
    </source>
</evidence>
<dbReference type="InterPro" id="IPR030470">
    <property type="entry name" value="UbiA_prenylTrfase_CS"/>
</dbReference>
<keyword evidence="10 12" id="KW-0472">Membrane</keyword>
<evidence type="ECO:0000256" key="3">
    <source>
        <dbReference type="ARBA" id="ARBA00005985"/>
    </source>
</evidence>
<keyword evidence="6 13" id="KW-0808">Transferase</keyword>
<dbReference type="EMBL" id="JAQOUE010000001">
    <property type="protein sequence ID" value="MDT7043566.1"/>
    <property type="molecule type" value="Genomic_DNA"/>
</dbReference>
<dbReference type="Pfam" id="PF01040">
    <property type="entry name" value="UbiA"/>
    <property type="match status" value="1"/>
</dbReference>
<name>A0ABU3KAW0_9BACT</name>
<sequence>MPTSEQGHPVLPSPTPGNSWTHLASLIRLRNQTGTLLLLLPSLWALVLAANGTPSPWLLLIFTLGAFVMRSAGVIMNDLADQAFDRQVTRTKARPLASGALRPSQAIFFLVTFLVLAIGLLSFLNPLTMWLSPIALGLAAFYPFTKRFFHVPQFFLGLAFGWGAVMAWAATRNQLDLSMWFLFAATTCWALAYDTIYALQDRADDIHIGVKSSAIIFGAYLWLAVGIIEIIMILFLALAGWLEHLNLAFYGGLAGLAGFLSQQVLKLREDISPSMAFAMFRQHVGVGLVVLAGIWVGTI</sequence>
<comment type="similarity">
    <text evidence="3">Belongs to the UbiA prenyltransferase family.</text>
</comment>
<evidence type="ECO:0000256" key="1">
    <source>
        <dbReference type="ARBA" id="ARBA00001946"/>
    </source>
</evidence>
<reference evidence="13 14" key="1">
    <citation type="journal article" date="2023" name="ISME J.">
        <title>Cultivation and genomic characterization of novel and ubiquitous marine nitrite-oxidizing bacteria from the Nitrospirales.</title>
        <authorList>
            <person name="Mueller A.J."/>
            <person name="Daebeler A."/>
            <person name="Herbold C.W."/>
            <person name="Kirkegaard R.H."/>
            <person name="Daims H."/>
        </authorList>
    </citation>
    <scope>NUCLEOTIDE SEQUENCE [LARGE SCALE GENOMIC DNA]</scope>
    <source>
        <strain evidence="13 14">EB</strain>
    </source>
</reference>
<comment type="caution">
    <text evidence="13">The sequence shown here is derived from an EMBL/GenBank/DDBJ whole genome shotgun (WGS) entry which is preliminary data.</text>
</comment>
<keyword evidence="4" id="KW-1003">Cell membrane</keyword>
<evidence type="ECO:0000256" key="8">
    <source>
        <dbReference type="ARBA" id="ARBA00022692"/>
    </source>
</evidence>
<feature type="transmembrane region" description="Helical" evidence="12">
    <location>
        <begin position="220"/>
        <end position="241"/>
    </location>
</feature>
<proteinExistence type="inferred from homology"/>
<dbReference type="RefSeq" id="WP_313834132.1">
    <property type="nucleotide sequence ID" value="NZ_JAQOUE010000001.1"/>
</dbReference>
<dbReference type="HAMAP" id="MF_01635">
    <property type="entry name" value="UbiA"/>
    <property type="match status" value="1"/>
</dbReference>
<feature type="transmembrane region" description="Helical" evidence="12">
    <location>
        <begin position="277"/>
        <end position="296"/>
    </location>
</feature>
<dbReference type="InterPro" id="IPR000537">
    <property type="entry name" value="UbiA_prenyltransferase"/>
</dbReference>
<gene>
    <name evidence="13" type="primary">ubiA</name>
    <name evidence="13" type="ORF">PPG34_14505</name>
</gene>
<keyword evidence="9 12" id="KW-1133">Transmembrane helix</keyword>
<dbReference type="InterPro" id="IPR039653">
    <property type="entry name" value="Prenyltransferase"/>
</dbReference>
<dbReference type="InterPro" id="IPR006370">
    <property type="entry name" value="HB_polyprenyltransferase-like"/>
</dbReference>
<dbReference type="PANTHER" id="PTHR11048">
    <property type="entry name" value="PRENYLTRANSFERASES"/>
    <property type="match status" value="1"/>
</dbReference>
<evidence type="ECO:0000313" key="13">
    <source>
        <dbReference type="EMBL" id="MDT7043566.1"/>
    </source>
</evidence>
<evidence type="ECO:0000256" key="9">
    <source>
        <dbReference type="ARBA" id="ARBA00022989"/>
    </source>
</evidence>
<dbReference type="PROSITE" id="PS00943">
    <property type="entry name" value="UBIA"/>
    <property type="match status" value="1"/>
</dbReference>
<evidence type="ECO:0000256" key="2">
    <source>
        <dbReference type="ARBA" id="ARBA00004141"/>
    </source>
</evidence>
<protein>
    <recommendedName>
        <fullName evidence="11">4-hydroxybenzoate octaprenyltransferase</fullName>
        <ecNumber evidence="11">2.5.1.39</ecNumber>
    </recommendedName>
</protein>
<comment type="subcellular location">
    <subcellularLocation>
        <location evidence="2">Membrane</location>
        <topology evidence="2">Multi-pass membrane protein</topology>
    </subcellularLocation>
</comment>
<evidence type="ECO:0000313" key="14">
    <source>
        <dbReference type="Proteomes" id="UP001250932"/>
    </source>
</evidence>
<dbReference type="CDD" id="cd13959">
    <property type="entry name" value="PT_UbiA_COQ2"/>
    <property type="match status" value="1"/>
</dbReference>
<feature type="transmembrane region" description="Helical" evidence="12">
    <location>
        <begin position="57"/>
        <end position="79"/>
    </location>
</feature>
<feature type="transmembrane region" description="Helical" evidence="12">
    <location>
        <begin position="247"/>
        <end position="265"/>
    </location>
</feature>
<dbReference type="NCBIfam" id="TIGR01474">
    <property type="entry name" value="ubiA_proteo"/>
    <property type="match status" value="1"/>
</dbReference>
<dbReference type="EC" id="2.5.1.39" evidence="11"/>
<feature type="transmembrane region" description="Helical" evidence="12">
    <location>
        <begin position="177"/>
        <end position="199"/>
    </location>
</feature>
<keyword evidence="7" id="KW-0831">Ubiquinone biosynthesis</keyword>
<evidence type="ECO:0000256" key="4">
    <source>
        <dbReference type="ARBA" id="ARBA00022475"/>
    </source>
</evidence>
<dbReference type="Gene3D" id="1.10.357.140">
    <property type="entry name" value="UbiA prenyltransferase"/>
    <property type="match status" value="1"/>
</dbReference>